<dbReference type="PANTHER" id="PTHR47992">
    <property type="entry name" value="PROTEIN PHOSPHATASE"/>
    <property type="match status" value="1"/>
</dbReference>
<proteinExistence type="predicted"/>
<accession>A0AA96F4V3</accession>
<dbReference type="RefSeq" id="WP_313497521.1">
    <property type="nucleotide sequence ID" value="NZ_CP134879.1"/>
</dbReference>
<keyword evidence="3" id="KW-1185">Reference proteome</keyword>
<dbReference type="AlphaFoldDB" id="A0AA96F4V3"/>
<dbReference type="Gene3D" id="3.60.40.10">
    <property type="entry name" value="PPM-type phosphatase domain"/>
    <property type="match status" value="1"/>
</dbReference>
<protein>
    <submittedName>
        <fullName evidence="2">Protein phosphatase 2C domain-containing protein</fullName>
    </submittedName>
</protein>
<sequence length="271" mass="28295">MTALTIGSVSLNVAAVTDVGLVRAQNEDAFMADGPAFVVADGMGGYEAGDRASAAVVAAFKDRLSSTAFGTFDEVNAALLDADDRVAVVAAGTTIGAGSTATGAVLADHQGRPHWLVFNVGDSRVYRHLGTHLQQLTTDHSLGRELVAAGELSEADLATFPQRNVITRAIGADDSLADSWLVPVVNGERLMMCSDGLHGEVDDETIRAVLTMTGRPEDAAQRLVSLAKEHGGRDNITVVVIDVLAGADDLLSEHTSHVGLDTTADTVVKHR</sequence>
<evidence type="ECO:0000313" key="2">
    <source>
        <dbReference type="EMBL" id="WNM24096.1"/>
    </source>
</evidence>
<dbReference type="EMBL" id="CP134879">
    <property type="protein sequence ID" value="WNM24096.1"/>
    <property type="molecule type" value="Genomic_DNA"/>
</dbReference>
<dbReference type="GO" id="GO:0004722">
    <property type="term" value="F:protein serine/threonine phosphatase activity"/>
    <property type="evidence" value="ECO:0007669"/>
    <property type="project" value="InterPro"/>
</dbReference>
<dbReference type="PROSITE" id="PS51746">
    <property type="entry name" value="PPM_2"/>
    <property type="match status" value="1"/>
</dbReference>
<dbReference type="Proteomes" id="UP001304125">
    <property type="component" value="Chromosome"/>
</dbReference>
<dbReference type="CDD" id="cd00143">
    <property type="entry name" value="PP2Cc"/>
    <property type="match status" value="1"/>
</dbReference>
<name>A0AA96F4V3_9MICO</name>
<dbReference type="InterPro" id="IPR001932">
    <property type="entry name" value="PPM-type_phosphatase-like_dom"/>
</dbReference>
<evidence type="ECO:0000313" key="3">
    <source>
        <dbReference type="Proteomes" id="UP001304125"/>
    </source>
</evidence>
<gene>
    <name evidence="2" type="ORF">RN606_12105</name>
</gene>
<dbReference type="SMART" id="SM00331">
    <property type="entry name" value="PP2C_SIG"/>
    <property type="match status" value="1"/>
</dbReference>
<dbReference type="SUPFAM" id="SSF81606">
    <property type="entry name" value="PP2C-like"/>
    <property type="match status" value="1"/>
</dbReference>
<dbReference type="InterPro" id="IPR015655">
    <property type="entry name" value="PP2C"/>
</dbReference>
<dbReference type="SMART" id="SM00332">
    <property type="entry name" value="PP2Cc"/>
    <property type="match status" value="1"/>
</dbReference>
<evidence type="ECO:0000259" key="1">
    <source>
        <dbReference type="PROSITE" id="PS51746"/>
    </source>
</evidence>
<feature type="domain" description="PPM-type phosphatase" evidence="1">
    <location>
        <begin position="12"/>
        <end position="243"/>
    </location>
</feature>
<dbReference type="Pfam" id="PF13672">
    <property type="entry name" value="PP2C_2"/>
    <property type="match status" value="1"/>
</dbReference>
<organism evidence="2 3">
    <name type="scientific">Demequina capsici</name>
    <dbReference type="NCBI Taxonomy" id="3075620"/>
    <lineage>
        <taxon>Bacteria</taxon>
        <taxon>Bacillati</taxon>
        <taxon>Actinomycetota</taxon>
        <taxon>Actinomycetes</taxon>
        <taxon>Micrococcales</taxon>
        <taxon>Demequinaceae</taxon>
        <taxon>Demequina</taxon>
    </lineage>
</organism>
<reference evidence="2 3" key="1">
    <citation type="submission" date="2023-09" db="EMBL/GenBank/DDBJ databases">
        <title>Demequina sp. a novel bacteria isolated from Capsicum annuum.</title>
        <authorList>
            <person name="Humaira Z."/>
            <person name="Lee J."/>
            <person name="Cho D."/>
        </authorList>
    </citation>
    <scope>NUCLEOTIDE SEQUENCE [LARGE SCALE GENOMIC DNA]</scope>
    <source>
        <strain evidence="2 3">OYTSA14</strain>
    </source>
</reference>
<dbReference type="InterPro" id="IPR036457">
    <property type="entry name" value="PPM-type-like_dom_sf"/>
</dbReference>